<dbReference type="OrthoDB" id="5391288at2759"/>
<accession>A0A1L7XDX9</accession>
<name>A0A1L7XDX9_9HELO</name>
<dbReference type="EMBL" id="FJOG01000023">
    <property type="protein sequence ID" value="CZR63177.1"/>
    <property type="molecule type" value="Genomic_DNA"/>
</dbReference>
<dbReference type="Proteomes" id="UP000184330">
    <property type="component" value="Unassembled WGS sequence"/>
</dbReference>
<gene>
    <name evidence="2" type="ORF">PAC_13074</name>
</gene>
<keyword evidence="1" id="KW-0732">Signal</keyword>
<dbReference type="AlphaFoldDB" id="A0A1L7XDX9"/>
<sequence length="91" mass="10289">MASLWLLALLITVPLVLFIAWLAVSSCLGDNFRARVSGMSINPRHALFDRNYLRTVTSNGHGTWNQIEMDDMLGESPRSSMDSEVRSHVRR</sequence>
<feature type="signal peptide" evidence="1">
    <location>
        <begin position="1"/>
        <end position="29"/>
    </location>
</feature>
<dbReference type="STRING" id="576137.A0A1L7XDX9"/>
<evidence type="ECO:0000256" key="1">
    <source>
        <dbReference type="SAM" id="SignalP"/>
    </source>
</evidence>
<protein>
    <submittedName>
        <fullName evidence="2">Uncharacterized protein</fullName>
    </submittedName>
</protein>
<proteinExistence type="predicted"/>
<evidence type="ECO:0000313" key="2">
    <source>
        <dbReference type="EMBL" id="CZR63177.1"/>
    </source>
</evidence>
<reference evidence="2 3" key="1">
    <citation type="submission" date="2016-03" db="EMBL/GenBank/DDBJ databases">
        <authorList>
            <person name="Ploux O."/>
        </authorList>
    </citation>
    <scope>NUCLEOTIDE SEQUENCE [LARGE SCALE GENOMIC DNA]</scope>
    <source>
        <strain evidence="2 3">UAMH 11012</strain>
    </source>
</reference>
<feature type="chain" id="PRO_5012273289" evidence="1">
    <location>
        <begin position="30"/>
        <end position="91"/>
    </location>
</feature>
<organism evidence="2 3">
    <name type="scientific">Phialocephala subalpina</name>
    <dbReference type="NCBI Taxonomy" id="576137"/>
    <lineage>
        <taxon>Eukaryota</taxon>
        <taxon>Fungi</taxon>
        <taxon>Dikarya</taxon>
        <taxon>Ascomycota</taxon>
        <taxon>Pezizomycotina</taxon>
        <taxon>Leotiomycetes</taxon>
        <taxon>Helotiales</taxon>
        <taxon>Mollisiaceae</taxon>
        <taxon>Phialocephala</taxon>
        <taxon>Phialocephala fortinii species complex</taxon>
    </lineage>
</organism>
<keyword evidence="3" id="KW-1185">Reference proteome</keyword>
<evidence type="ECO:0000313" key="3">
    <source>
        <dbReference type="Proteomes" id="UP000184330"/>
    </source>
</evidence>